<dbReference type="VEuPathDB" id="VectorBase:GPPI051038"/>
<organism evidence="2 3">
    <name type="scientific">Glossina palpalis gambiensis</name>
    <dbReference type="NCBI Taxonomy" id="67801"/>
    <lineage>
        <taxon>Eukaryota</taxon>
        <taxon>Metazoa</taxon>
        <taxon>Ecdysozoa</taxon>
        <taxon>Arthropoda</taxon>
        <taxon>Hexapoda</taxon>
        <taxon>Insecta</taxon>
        <taxon>Pterygota</taxon>
        <taxon>Neoptera</taxon>
        <taxon>Endopterygota</taxon>
        <taxon>Diptera</taxon>
        <taxon>Brachycera</taxon>
        <taxon>Muscomorpha</taxon>
        <taxon>Hippoboscoidea</taxon>
        <taxon>Glossinidae</taxon>
        <taxon>Glossina</taxon>
    </lineage>
</organism>
<reference evidence="3" key="1">
    <citation type="submission" date="2015-01" db="EMBL/GenBank/DDBJ databases">
        <authorList>
            <person name="Aksoy S."/>
            <person name="Warren W."/>
            <person name="Wilson R.K."/>
        </authorList>
    </citation>
    <scope>NUCLEOTIDE SEQUENCE [LARGE SCALE GENOMIC DNA]</scope>
    <source>
        <strain evidence="3">IAEA</strain>
    </source>
</reference>
<keyword evidence="1" id="KW-0732">Signal</keyword>
<dbReference type="Gene3D" id="3.40.395.10">
    <property type="entry name" value="Adenoviral Proteinase, Chain A"/>
    <property type="match status" value="1"/>
</dbReference>
<dbReference type="InterPro" id="IPR038765">
    <property type="entry name" value="Papain-like_cys_pep_sf"/>
</dbReference>
<dbReference type="SUPFAM" id="SSF54001">
    <property type="entry name" value="Cysteine proteinases"/>
    <property type="match status" value="1"/>
</dbReference>
<feature type="chain" id="PRO_5008405415" evidence="1">
    <location>
        <begin position="25"/>
        <end position="197"/>
    </location>
</feature>
<dbReference type="AlphaFoldDB" id="A0A1B0C767"/>
<reference evidence="2" key="2">
    <citation type="submission" date="2020-05" db="UniProtKB">
        <authorList>
            <consortium name="EnsemblMetazoa"/>
        </authorList>
    </citation>
    <scope>IDENTIFICATION</scope>
    <source>
        <strain evidence="2">IAEA</strain>
    </source>
</reference>
<proteinExistence type="predicted"/>
<feature type="signal peptide" evidence="1">
    <location>
        <begin position="1"/>
        <end position="24"/>
    </location>
</feature>
<evidence type="ECO:0000256" key="1">
    <source>
        <dbReference type="SAM" id="SignalP"/>
    </source>
</evidence>
<sequence>MKCSGSRLHQKALILLLEFSKLWSDPSKFWPFLDFGFSKFRREKRDIAQRSRQNFVCFSCIEGHQLFYKNSLESKSELKNALTECNQIIIPILHFNHFTSAFIKVVEKQFIYIDPFGENGKIVITFFLTFRDILEDSTIWLSKTVDHYIQVDFFNCGVHICQFVEALFQSADLIEVESPSECTKIMKLLDVEIAADP</sequence>
<dbReference type="Proteomes" id="UP000092460">
    <property type="component" value="Unassembled WGS sequence"/>
</dbReference>
<dbReference type="EnsemblMetazoa" id="GPPI051038-RA">
    <property type="protein sequence ID" value="GPPI051038-PA"/>
    <property type="gene ID" value="GPPI051038"/>
</dbReference>
<dbReference type="EMBL" id="JXJN01027682">
    <property type="status" value="NOT_ANNOTATED_CDS"/>
    <property type="molecule type" value="Genomic_DNA"/>
</dbReference>
<name>A0A1B0C767_9MUSC</name>
<protein>
    <submittedName>
        <fullName evidence="2">Uncharacterized protein</fullName>
    </submittedName>
</protein>
<accession>A0A1B0C767</accession>
<keyword evidence="3" id="KW-1185">Reference proteome</keyword>
<evidence type="ECO:0000313" key="2">
    <source>
        <dbReference type="EnsemblMetazoa" id="GPPI051038-PA"/>
    </source>
</evidence>
<evidence type="ECO:0000313" key="3">
    <source>
        <dbReference type="Proteomes" id="UP000092460"/>
    </source>
</evidence>